<proteinExistence type="predicted"/>
<evidence type="ECO:0000256" key="1">
    <source>
        <dbReference type="SAM" id="MobiDB-lite"/>
    </source>
</evidence>
<protein>
    <submittedName>
        <fullName evidence="2">Uncharacterized protein</fullName>
    </submittedName>
</protein>
<accession>A0A0E9PCE1</accession>
<evidence type="ECO:0000313" key="2">
    <source>
        <dbReference type="EMBL" id="JAH01508.1"/>
    </source>
</evidence>
<dbReference type="EMBL" id="GBXM01107069">
    <property type="protein sequence ID" value="JAH01508.1"/>
    <property type="molecule type" value="Transcribed_RNA"/>
</dbReference>
<dbReference type="AlphaFoldDB" id="A0A0E9PCE1"/>
<organism evidence="2">
    <name type="scientific">Anguilla anguilla</name>
    <name type="common">European freshwater eel</name>
    <name type="synonym">Muraena anguilla</name>
    <dbReference type="NCBI Taxonomy" id="7936"/>
    <lineage>
        <taxon>Eukaryota</taxon>
        <taxon>Metazoa</taxon>
        <taxon>Chordata</taxon>
        <taxon>Craniata</taxon>
        <taxon>Vertebrata</taxon>
        <taxon>Euteleostomi</taxon>
        <taxon>Actinopterygii</taxon>
        <taxon>Neopterygii</taxon>
        <taxon>Teleostei</taxon>
        <taxon>Anguilliformes</taxon>
        <taxon>Anguillidae</taxon>
        <taxon>Anguilla</taxon>
    </lineage>
</organism>
<feature type="region of interest" description="Disordered" evidence="1">
    <location>
        <begin position="1"/>
        <end position="33"/>
    </location>
</feature>
<name>A0A0E9PCE1_ANGAN</name>
<sequence length="71" mass="7802">MQPIQTKGEKIPFVGLTRPAHNHTQETDQKKLKQNSSCVGTKTKLSLIGPGSWLWASDFCGWVGVLHSALL</sequence>
<reference evidence="2" key="1">
    <citation type="submission" date="2014-11" db="EMBL/GenBank/DDBJ databases">
        <authorList>
            <person name="Amaro Gonzalez C."/>
        </authorList>
    </citation>
    <scope>NUCLEOTIDE SEQUENCE</scope>
</reference>
<reference evidence="2" key="2">
    <citation type="journal article" date="2015" name="Fish Shellfish Immunol.">
        <title>Early steps in the European eel (Anguilla anguilla)-Vibrio vulnificus interaction in the gills: Role of the RtxA13 toxin.</title>
        <authorList>
            <person name="Callol A."/>
            <person name="Pajuelo D."/>
            <person name="Ebbesson L."/>
            <person name="Teles M."/>
            <person name="MacKenzie S."/>
            <person name="Amaro C."/>
        </authorList>
    </citation>
    <scope>NUCLEOTIDE SEQUENCE</scope>
</reference>